<gene>
    <name evidence="1" type="ORF">B7R22_06540</name>
</gene>
<protein>
    <submittedName>
        <fullName evidence="1">Uncharacterized protein</fullName>
    </submittedName>
</protein>
<dbReference type="OrthoDB" id="5115082at2"/>
<dbReference type="EMBL" id="NBXB01000019">
    <property type="protein sequence ID" value="RFA15602.1"/>
    <property type="molecule type" value="Genomic_DNA"/>
</dbReference>
<evidence type="ECO:0000313" key="1">
    <source>
        <dbReference type="EMBL" id="RFA15602.1"/>
    </source>
</evidence>
<dbReference type="RefSeq" id="WP_116410975.1">
    <property type="nucleotide sequence ID" value="NZ_NBXB01000019.1"/>
</dbReference>
<accession>A0A3E0VZX5</accession>
<organism evidence="1 2">
    <name type="scientific">Subtercola boreus</name>
    <dbReference type="NCBI Taxonomy" id="120213"/>
    <lineage>
        <taxon>Bacteria</taxon>
        <taxon>Bacillati</taxon>
        <taxon>Actinomycetota</taxon>
        <taxon>Actinomycetes</taxon>
        <taxon>Micrococcales</taxon>
        <taxon>Microbacteriaceae</taxon>
        <taxon>Subtercola</taxon>
    </lineage>
</organism>
<evidence type="ECO:0000313" key="2">
    <source>
        <dbReference type="Proteomes" id="UP000256541"/>
    </source>
</evidence>
<reference evidence="1 2" key="1">
    <citation type="submission" date="2017-04" db="EMBL/GenBank/DDBJ databases">
        <title>Comparative genome analysis of Subtercola boreus.</title>
        <authorList>
            <person name="Cho Y.-J."/>
            <person name="Cho A."/>
            <person name="Kim O.-S."/>
            <person name="Lee J.-I."/>
        </authorList>
    </citation>
    <scope>NUCLEOTIDE SEQUENCE [LARGE SCALE GENOMIC DNA]</scope>
    <source>
        <strain evidence="1 2">P27479</strain>
    </source>
</reference>
<sequence length="139" mass="15509">MSVSELRAPRGLLTPTRSADLIRNELEAGNTDVAIRVMTEMAGRLQLASDDGLSELQLSPPTTGRPEWDTFLATVVMWDSHKRGLDAPSWTDRPPLVSEWFVGYEQSTEAGWREVVRSETPAEFLGRGILIREKSLGIR</sequence>
<dbReference type="AlphaFoldDB" id="A0A3E0VZX5"/>
<comment type="caution">
    <text evidence="1">The sequence shown here is derived from an EMBL/GenBank/DDBJ whole genome shotgun (WGS) entry which is preliminary data.</text>
</comment>
<dbReference type="Proteomes" id="UP000256541">
    <property type="component" value="Unassembled WGS sequence"/>
</dbReference>
<name>A0A3E0VZX5_9MICO</name>
<proteinExistence type="predicted"/>